<dbReference type="EMBL" id="CP014209">
    <property type="protein sequence ID" value="ANC31738.1"/>
    <property type="molecule type" value="Genomic_DNA"/>
</dbReference>
<protein>
    <submittedName>
        <fullName evidence="3">2,3-bisphosphoglycerate-dependent phosphoglycerate mutase</fullName>
        <ecNumber evidence="3">5.4.2.11</ecNumber>
    </submittedName>
</protein>
<dbReference type="SMART" id="SM00855">
    <property type="entry name" value="PGAM"/>
    <property type="match status" value="1"/>
</dbReference>
<dbReference type="RefSeq" id="WP_068202977.1">
    <property type="nucleotide sequence ID" value="NZ_CP014209.1"/>
</dbReference>
<evidence type="ECO:0000313" key="3">
    <source>
        <dbReference type="EMBL" id="ANC31738.1"/>
    </source>
</evidence>
<dbReference type="Gene3D" id="3.40.50.1240">
    <property type="entry name" value="Phosphoglycerate mutase-like"/>
    <property type="match status" value="1"/>
</dbReference>
<dbReference type="SUPFAM" id="SSF53254">
    <property type="entry name" value="Phosphoglycerate mutase-like"/>
    <property type="match status" value="1"/>
</dbReference>
<dbReference type="PANTHER" id="PTHR48100:SF15">
    <property type="entry name" value="SEDOHEPTULOSE 1,7-BISPHOSPHATASE"/>
    <property type="match status" value="1"/>
</dbReference>
<organism evidence="3 4">
    <name type="scientific">Isoptericola dokdonensis DS-3</name>
    <dbReference type="NCBI Taxonomy" id="1300344"/>
    <lineage>
        <taxon>Bacteria</taxon>
        <taxon>Bacillati</taxon>
        <taxon>Actinomycetota</taxon>
        <taxon>Actinomycetes</taxon>
        <taxon>Micrococcales</taxon>
        <taxon>Promicromonosporaceae</taxon>
        <taxon>Isoptericola</taxon>
    </lineage>
</organism>
<dbReference type="AlphaFoldDB" id="A0A161I7W6"/>
<evidence type="ECO:0000313" key="4">
    <source>
        <dbReference type="Proteomes" id="UP000076794"/>
    </source>
</evidence>
<dbReference type="GO" id="GO:0016791">
    <property type="term" value="F:phosphatase activity"/>
    <property type="evidence" value="ECO:0007669"/>
    <property type="project" value="TreeGrafter"/>
</dbReference>
<evidence type="ECO:0000256" key="2">
    <source>
        <dbReference type="PIRSR" id="PIRSR613078-2"/>
    </source>
</evidence>
<feature type="active site" description="Tele-phosphohistidine intermediate" evidence="1">
    <location>
        <position position="16"/>
    </location>
</feature>
<dbReference type="InterPro" id="IPR029033">
    <property type="entry name" value="His_PPase_superfam"/>
</dbReference>
<keyword evidence="4" id="KW-1185">Reference proteome</keyword>
<dbReference type="CDD" id="cd07067">
    <property type="entry name" value="HP_PGM_like"/>
    <property type="match status" value="1"/>
</dbReference>
<feature type="binding site" evidence="2">
    <location>
        <begin position="28"/>
        <end position="29"/>
    </location>
    <ligand>
        <name>substrate</name>
    </ligand>
</feature>
<dbReference type="GO" id="GO:0004619">
    <property type="term" value="F:phosphoglycerate mutase activity"/>
    <property type="evidence" value="ECO:0007669"/>
    <property type="project" value="UniProtKB-EC"/>
</dbReference>
<gene>
    <name evidence="3" type="primary">gpmA_1</name>
    <name evidence="3" type="ORF">I598_2198</name>
</gene>
<feature type="binding site" evidence="2">
    <location>
        <begin position="86"/>
        <end position="89"/>
    </location>
    <ligand>
        <name>substrate</name>
    </ligand>
</feature>
<keyword evidence="3" id="KW-0413">Isomerase</keyword>
<dbReference type="KEGG" id="ido:I598_2198"/>
<reference evidence="3 4" key="1">
    <citation type="submission" date="2016-01" db="EMBL/GenBank/DDBJ databases">
        <title>Complete genome sequence of a soil Actinobacterium, Isoptericola dokdonensis DS-3.</title>
        <authorList>
            <person name="Kwon S.-K."/>
            <person name="Kim J.F."/>
        </authorList>
    </citation>
    <scope>NUCLEOTIDE SEQUENCE [LARGE SCALE GENOMIC DNA]</scope>
    <source>
        <strain evidence="3 4">DS-3</strain>
    </source>
</reference>
<accession>A0A161I7W6</accession>
<evidence type="ECO:0000256" key="1">
    <source>
        <dbReference type="PIRSR" id="PIRSR613078-1"/>
    </source>
</evidence>
<feature type="active site" description="Proton donor/acceptor" evidence="1">
    <location>
        <position position="86"/>
    </location>
</feature>
<dbReference type="Pfam" id="PF00300">
    <property type="entry name" value="His_Phos_1"/>
    <property type="match status" value="1"/>
</dbReference>
<name>A0A161I7W6_9MICO</name>
<dbReference type="PATRIC" id="fig|1300344.3.peg.2207"/>
<dbReference type="Proteomes" id="UP000076794">
    <property type="component" value="Chromosome"/>
</dbReference>
<feature type="binding site" evidence="2">
    <location>
        <position position="65"/>
    </location>
    <ligand>
        <name>substrate</name>
    </ligand>
</feature>
<dbReference type="STRING" id="1300344.I598_2198"/>
<dbReference type="EC" id="5.4.2.11" evidence="3"/>
<dbReference type="OrthoDB" id="4697614at2"/>
<dbReference type="InterPro" id="IPR013078">
    <property type="entry name" value="His_Pase_superF_clade-1"/>
</dbReference>
<dbReference type="InterPro" id="IPR050275">
    <property type="entry name" value="PGM_Phosphatase"/>
</dbReference>
<sequence length="209" mass="21816">MSVLDDGGPHLVLLRHGDTEWALAGRHTGRTDVPLLPAGEEQARAAGRRLAGLAPAAVFCSPLTRARRTAELAGFGAGTVDDALAEWDYGPVEGRTSAEVAAATGRPYEIFRDGVHVLPATADGSPGETLADVRARTDAFLDRVRPVLDAGGGPVLVVAHGHLLRILATAWLGVEATFGARLELGCAAISVLGTSHDLPTVELWNLADH</sequence>
<dbReference type="PANTHER" id="PTHR48100">
    <property type="entry name" value="BROAD-SPECIFICITY PHOSPHATASE YOR283W-RELATED"/>
    <property type="match status" value="1"/>
</dbReference>
<proteinExistence type="predicted"/>